<dbReference type="EMBL" id="LS483470">
    <property type="protein sequence ID" value="SQI43532.1"/>
    <property type="molecule type" value="Genomic_DNA"/>
</dbReference>
<evidence type="ECO:0000313" key="2">
    <source>
        <dbReference type="Proteomes" id="UP000249005"/>
    </source>
</evidence>
<evidence type="ECO:0008006" key="3">
    <source>
        <dbReference type="Google" id="ProtNLM"/>
    </source>
</evidence>
<protein>
    <recommendedName>
        <fullName evidence="3">Merozoite surface protein 3b</fullName>
    </recommendedName>
</protein>
<dbReference type="Proteomes" id="UP000249005">
    <property type="component" value="Chromosome 1"/>
</dbReference>
<reference evidence="1 2" key="1">
    <citation type="submission" date="2018-06" db="EMBL/GenBank/DDBJ databases">
        <authorList>
            <consortium name="Pathogen Informatics"/>
            <person name="Doyle S."/>
        </authorList>
    </citation>
    <scope>NUCLEOTIDE SEQUENCE [LARGE SCALE GENOMIC DNA]</scope>
    <source>
        <strain evidence="1 2">NCTC12151</strain>
    </source>
</reference>
<accession>A0A2X4V9X2</accession>
<organism evidence="1 2">
    <name type="scientific">Leminorella richardii</name>
    <dbReference type="NCBI Taxonomy" id="158841"/>
    <lineage>
        <taxon>Bacteria</taxon>
        <taxon>Pseudomonadati</taxon>
        <taxon>Pseudomonadota</taxon>
        <taxon>Gammaproteobacteria</taxon>
        <taxon>Enterobacterales</taxon>
        <taxon>Budviciaceae</taxon>
        <taxon>Leminorella</taxon>
    </lineage>
</organism>
<dbReference type="AlphaFoldDB" id="A0A2X4V9X2"/>
<dbReference type="KEGG" id="lri:NCTC12151_03128"/>
<keyword evidence="2" id="KW-1185">Reference proteome</keyword>
<gene>
    <name evidence="1" type="ORF">NCTC12151_03128</name>
</gene>
<dbReference type="RefSeq" id="WP_111741464.1">
    <property type="nucleotide sequence ID" value="NZ_LR698987.1"/>
</dbReference>
<dbReference type="OrthoDB" id="247330at2"/>
<name>A0A2X4V9X2_9GAMM</name>
<sequence>MTSTTSLVVYTDRAVQKLKRLGIVVAGEPDAPVMALLDAVSNLDNNRVVAIARTLQQQSAFNAIVRENITGMDVANRQGKIVTAFDSIRTDAQEMVKWLDDGKLDLIERVKNGWMVLVRGSIPDRFNKIKETYLEVAKAASEQITREQTILDAYQDYRFGLKQAEIDSQELLKLAEQSLEACKQRLKSALETREQAATTDAAELGRMELVRDEALRQMQEEDERYQIVKDLADNLMVAYNAAEAVFARLQQTSSVKERVYRQSMVFFSTNEIVFTALSASMTSLSGLTESTKTLEAMKDGINKGLQTIAEAGNKHMDAGIRAGYGSTIKADSIRSLVNAIVNFQESSYQLIEELREESSNNAKELQSIAEDGKRRFSDMVLKAASE</sequence>
<evidence type="ECO:0000313" key="1">
    <source>
        <dbReference type="EMBL" id="SQI43532.1"/>
    </source>
</evidence>
<proteinExistence type="predicted"/>